<dbReference type="Proteomes" id="UP000735302">
    <property type="component" value="Unassembled WGS sequence"/>
</dbReference>
<evidence type="ECO:0000313" key="2">
    <source>
        <dbReference type="Proteomes" id="UP000735302"/>
    </source>
</evidence>
<sequence>MERHAPDDNHFLSIESFTKADVTSCEESQSSLGRNCCRILILFVKNLMSELGFLSEEIWRKQDLFCSGYISDPTFKHGEITTNRIVNI</sequence>
<organism evidence="1 2">
    <name type="scientific">Plakobranchus ocellatus</name>
    <dbReference type="NCBI Taxonomy" id="259542"/>
    <lineage>
        <taxon>Eukaryota</taxon>
        <taxon>Metazoa</taxon>
        <taxon>Spiralia</taxon>
        <taxon>Lophotrochozoa</taxon>
        <taxon>Mollusca</taxon>
        <taxon>Gastropoda</taxon>
        <taxon>Heterobranchia</taxon>
        <taxon>Euthyneura</taxon>
        <taxon>Panpulmonata</taxon>
        <taxon>Sacoglossa</taxon>
        <taxon>Placobranchoidea</taxon>
        <taxon>Plakobranchidae</taxon>
        <taxon>Plakobranchus</taxon>
    </lineage>
</organism>
<keyword evidence="2" id="KW-1185">Reference proteome</keyword>
<evidence type="ECO:0000313" key="1">
    <source>
        <dbReference type="EMBL" id="GFN89120.1"/>
    </source>
</evidence>
<name>A0AAV3YPQ2_9GAST</name>
<comment type="caution">
    <text evidence="1">The sequence shown here is derived from an EMBL/GenBank/DDBJ whole genome shotgun (WGS) entry which is preliminary data.</text>
</comment>
<dbReference type="EMBL" id="BLXT01001916">
    <property type="protein sequence ID" value="GFN89120.1"/>
    <property type="molecule type" value="Genomic_DNA"/>
</dbReference>
<gene>
    <name evidence="1" type="ORF">PoB_001562600</name>
</gene>
<proteinExistence type="predicted"/>
<accession>A0AAV3YPQ2</accession>
<protein>
    <submittedName>
        <fullName evidence="1">Uncharacterized protein</fullName>
    </submittedName>
</protein>
<reference evidence="1 2" key="1">
    <citation type="journal article" date="2021" name="Elife">
        <title>Chloroplast acquisition without the gene transfer in kleptoplastic sea slugs, Plakobranchus ocellatus.</title>
        <authorList>
            <person name="Maeda T."/>
            <person name="Takahashi S."/>
            <person name="Yoshida T."/>
            <person name="Shimamura S."/>
            <person name="Takaki Y."/>
            <person name="Nagai Y."/>
            <person name="Toyoda A."/>
            <person name="Suzuki Y."/>
            <person name="Arimoto A."/>
            <person name="Ishii H."/>
            <person name="Satoh N."/>
            <person name="Nishiyama T."/>
            <person name="Hasebe M."/>
            <person name="Maruyama T."/>
            <person name="Minagawa J."/>
            <person name="Obokata J."/>
            <person name="Shigenobu S."/>
        </authorList>
    </citation>
    <scope>NUCLEOTIDE SEQUENCE [LARGE SCALE GENOMIC DNA]</scope>
</reference>
<dbReference type="AlphaFoldDB" id="A0AAV3YPQ2"/>